<sequence length="180" mass="21168" precursor="true">MVQRTTIITILSVFGLTLFLIFLFLIQKAAWKQENDALRVELDSLQTSSQNLALEFEEKVEQRRISDSLMHRKVYDNYFDAYDAQNFRLYALYKDSERKYGSSSNLARAFNIENSESIKSNSVLGQMWYIIPVKGVHFVEKKQTWTSIAKKYYHNLNDSTLLKTFNKELKPEKFIIVPFN</sequence>
<keyword evidence="2" id="KW-1133">Transmembrane helix</keyword>
<accession>I4APG0</accession>
<dbReference type="EMBL" id="CP003345">
    <property type="protein sequence ID" value="AFM05845.1"/>
    <property type="molecule type" value="Genomic_DNA"/>
</dbReference>
<evidence type="ECO:0008006" key="5">
    <source>
        <dbReference type="Google" id="ProtNLM"/>
    </source>
</evidence>
<evidence type="ECO:0000256" key="1">
    <source>
        <dbReference type="SAM" id="Coils"/>
    </source>
</evidence>
<gene>
    <name evidence="3" type="ordered locus">Fleli_3526</name>
</gene>
<organism evidence="3 4">
    <name type="scientific">Bernardetia litoralis (strain ATCC 23117 / DSM 6794 / NBRC 15988 / NCIMB 1366 / Fx l1 / Sio-4)</name>
    <name type="common">Flexibacter litoralis</name>
    <dbReference type="NCBI Taxonomy" id="880071"/>
    <lineage>
        <taxon>Bacteria</taxon>
        <taxon>Pseudomonadati</taxon>
        <taxon>Bacteroidota</taxon>
        <taxon>Cytophagia</taxon>
        <taxon>Cytophagales</taxon>
        <taxon>Bernardetiaceae</taxon>
        <taxon>Bernardetia</taxon>
    </lineage>
</organism>
<dbReference type="eggNOG" id="ENOG50349GE">
    <property type="taxonomic scope" value="Bacteria"/>
</dbReference>
<dbReference type="KEGG" id="fli:Fleli_3526"/>
<evidence type="ECO:0000256" key="2">
    <source>
        <dbReference type="SAM" id="Phobius"/>
    </source>
</evidence>
<protein>
    <recommendedName>
        <fullName evidence="5">LysM domain-containing protein</fullName>
    </recommendedName>
</protein>
<evidence type="ECO:0000313" key="4">
    <source>
        <dbReference type="Proteomes" id="UP000006054"/>
    </source>
</evidence>
<name>I4APG0_BERLS</name>
<dbReference type="HOGENOM" id="CLU_1494121_0_0_10"/>
<keyword evidence="4" id="KW-1185">Reference proteome</keyword>
<dbReference type="STRING" id="880071.Fleli_3526"/>
<keyword evidence="2" id="KW-0812">Transmembrane</keyword>
<feature type="transmembrane region" description="Helical" evidence="2">
    <location>
        <begin position="6"/>
        <end position="26"/>
    </location>
</feature>
<keyword evidence="1" id="KW-0175">Coiled coil</keyword>
<proteinExistence type="predicted"/>
<keyword evidence="2" id="KW-0472">Membrane</keyword>
<feature type="coiled-coil region" evidence="1">
    <location>
        <begin position="28"/>
        <end position="55"/>
    </location>
</feature>
<dbReference type="OrthoDB" id="982379at2"/>
<dbReference type="Proteomes" id="UP000006054">
    <property type="component" value="Chromosome"/>
</dbReference>
<evidence type="ECO:0000313" key="3">
    <source>
        <dbReference type="EMBL" id="AFM05845.1"/>
    </source>
</evidence>
<reference evidence="4" key="1">
    <citation type="submission" date="2012-06" db="EMBL/GenBank/DDBJ databases">
        <title>The complete genome of Flexibacter litoralis DSM 6794.</title>
        <authorList>
            <person name="Lucas S."/>
            <person name="Copeland A."/>
            <person name="Lapidus A."/>
            <person name="Glavina del Rio T."/>
            <person name="Dalin E."/>
            <person name="Tice H."/>
            <person name="Bruce D."/>
            <person name="Goodwin L."/>
            <person name="Pitluck S."/>
            <person name="Peters L."/>
            <person name="Ovchinnikova G."/>
            <person name="Lu M."/>
            <person name="Kyrpides N."/>
            <person name="Mavromatis K."/>
            <person name="Ivanova N."/>
            <person name="Brettin T."/>
            <person name="Detter J.C."/>
            <person name="Han C."/>
            <person name="Larimer F."/>
            <person name="Land M."/>
            <person name="Hauser L."/>
            <person name="Markowitz V."/>
            <person name="Cheng J.-F."/>
            <person name="Hugenholtz P."/>
            <person name="Woyke T."/>
            <person name="Wu D."/>
            <person name="Spring S."/>
            <person name="Lang E."/>
            <person name="Kopitz M."/>
            <person name="Brambilla E."/>
            <person name="Klenk H.-P."/>
            <person name="Eisen J.A."/>
        </authorList>
    </citation>
    <scope>NUCLEOTIDE SEQUENCE [LARGE SCALE GENOMIC DNA]</scope>
    <source>
        <strain evidence="4">ATCC 23117 / DSM 6794 / NBRC 15988 / NCIMB 1366 / Sio-4</strain>
    </source>
</reference>
<dbReference type="RefSeq" id="WP_014799270.1">
    <property type="nucleotide sequence ID" value="NC_018018.1"/>
</dbReference>
<dbReference type="AlphaFoldDB" id="I4APG0"/>